<dbReference type="Gene3D" id="1.10.3210.10">
    <property type="entry name" value="Hypothetical protein af1432"/>
    <property type="match status" value="1"/>
</dbReference>
<dbReference type="Proteomes" id="UP001497512">
    <property type="component" value="Chromosome 5"/>
</dbReference>
<evidence type="ECO:0000256" key="2">
    <source>
        <dbReference type="ARBA" id="ARBA00001936"/>
    </source>
</evidence>
<dbReference type="EC" id="3.1.3.89" evidence="7"/>
<proteinExistence type="inferred from homology"/>
<feature type="chain" id="PRO_5045706126" description="5'-deoxynucleotidase" evidence="11">
    <location>
        <begin position="19"/>
        <end position="281"/>
    </location>
</feature>
<comment type="function">
    <text evidence="4">Catalyzes the dephosphorylation of the nucleoside 5'-monophosphates deoxyadenosine monophosphate (dAMP), deoxycytidine monophosphate (dCMP), deoxyguanosine monophosphate (dGMP) and deoxythymidine monophosphate (dTMP).</text>
</comment>
<comment type="subunit">
    <text evidence="6">Homodimer.</text>
</comment>
<comment type="similarity">
    <text evidence="5">Belongs to the HDDC2 family.</text>
</comment>
<dbReference type="InterPro" id="IPR003607">
    <property type="entry name" value="HD/PDEase_dom"/>
</dbReference>
<evidence type="ECO:0000256" key="5">
    <source>
        <dbReference type="ARBA" id="ARBA00009999"/>
    </source>
</evidence>
<evidence type="ECO:0000256" key="10">
    <source>
        <dbReference type="SAM" id="MobiDB-lite"/>
    </source>
</evidence>
<keyword evidence="8" id="KW-0479">Metal-binding</keyword>
<name>A0ABP0US51_9BRYO</name>
<comment type="cofactor">
    <cofactor evidence="2">
        <name>Mn(2+)</name>
        <dbReference type="ChEBI" id="CHEBI:29035"/>
    </cofactor>
</comment>
<organism evidence="13 14">
    <name type="scientific">Sphagnum troendelagicum</name>
    <dbReference type="NCBI Taxonomy" id="128251"/>
    <lineage>
        <taxon>Eukaryota</taxon>
        <taxon>Viridiplantae</taxon>
        <taxon>Streptophyta</taxon>
        <taxon>Embryophyta</taxon>
        <taxon>Bryophyta</taxon>
        <taxon>Sphagnophytina</taxon>
        <taxon>Sphagnopsida</taxon>
        <taxon>Sphagnales</taxon>
        <taxon>Sphagnaceae</taxon>
        <taxon>Sphagnum</taxon>
    </lineage>
</organism>
<dbReference type="InterPro" id="IPR006674">
    <property type="entry name" value="HD_domain"/>
</dbReference>
<accession>A0ABP0US51</accession>
<comment type="cofactor">
    <cofactor evidence="3">
        <name>Co(2+)</name>
        <dbReference type="ChEBI" id="CHEBI:48828"/>
    </cofactor>
</comment>
<comment type="catalytic activity">
    <reaction evidence="1">
        <text>a 2'-deoxyribonucleoside 5'-phosphate + H2O = a 2'-deoxyribonucleoside + phosphate</text>
        <dbReference type="Rhea" id="RHEA:36167"/>
        <dbReference type="ChEBI" id="CHEBI:15377"/>
        <dbReference type="ChEBI" id="CHEBI:18274"/>
        <dbReference type="ChEBI" id="CHEBI:43474"/>
        <dbReference type="ChEBI" id="CHEBI:65317"/>
        <dbReference type="EC" id="3.1.3.89"/>
    </reaction>
</comment>
<reference evidence="13" key="1">
    <citation type="submission" date="2024-02" db="EMBL/GenBank/DDBJ databases">
        <authorList>
            <consortium name="ELIXIR-Norway"/>
            <consortium name="Elixir Norway"/>
        </authorList>
    </citation>
    <scope>NUCLEOTIDE SEQUENCE</scope>
</reference>
<keyword evidence="9" id="KW-0378">Hydrolase</keyword>
<evidence type="ECO:0000313" key="13">
    <source>
        <dbReference type="EMBL" id="CAK9225753.1"/>
    </source>
</evidence>
<evidence type="ECO:0000256" key="7">
    <source>
        <dbReference type="ARBA" id="ARBA00012964"/>
    </source>
</evidence>
<dbReference type="InterPro" id="IPR039356">
    <property type="entry name" value="YfbR/HDDC2"/>
</dbReference>
<evidence type="ECO:0000256" key="4">
    <source>
        <dbReference type="ARBA" id="ARBA00004074"/>
    </source>
</evidence>
<keyword evidence="14" id="KW-1185">Reference proteome</keyword>
<feature type="signal peptide" evidence="11">
    <location>
        <begin position="1"/>
        <end position="18"/>
    </location>
</feature>
<evidence type="ECO:0000256" key="6">
    <source>
        <dbReference type="ARBA" id="ARBA00011738"/>
    </source>
</evidence>
<evidence type="ECO:0000256" key="9">
    <source>
        <dbReference type="ARBA" id="ARBA00022801"/>
    </source>
</evidence>
<dbReference type="PANTHER" id="PTHR11845">
    <property type="entry name" value="5'-DEOXYNUCLEOTIDASE HDDC2"/>
    <property type="match status" value="1"/>
</dbReference>
<evidence type="ECO:0000256" key="11">
    <source>
        <dbReference type="SAM" id="SignalP"/>
    </source>
</evidence>
<dbReference type="EMBL" id="OZ019897">
    <property type="protein sequence ID" value="CAK9225753.1"/>
    <property type="molecule type" value="Genomic_DNA"/>
</dbReference>
<dbReference type="SMART" id="SM00471">
    <property type="entry name" value="HDc"/>
    <property type="match status" value="1"/>
</dbReference>
<evidence type="ECO:0000313" key="14">
    <source>
        <dbReference type="Proteomes" id="UP001497512"/>
    </source>
</evidence>
<evidence type="ECO:0000259" key="12">
    <source>
        <dbReference type="SMART" id="SM00471"/>
    </source>
</evidence>
<dbReference type="PANTHER" id="PTHR11845:SF13">
    <property type="entry name" value="5'-DEOXYNUCLEOTIDASE HDDC2"/>
    <property type="match status" value="1"/>
</dbReference>
<evidence type="ECO:0000256" key="3">
    <source>
        <dbReference type="ARBA" id="ARBA00001941"/>
    </source>
</evidence>
<evidence type="ECO:0000256" key="8">
    <source>
        <dbReference type="ARBA" id="ARBA00022723"/>
    </source>
</evidence>
<sequence>MGGLAATTLGLTLTATIASRLFSLHPLHCASLPHRRQVLVRPRGKWRMGEGRGAGDASGSSQTEDDWTQPAAAVESSSMPESVLASSSGKAAASAASAIQFLSLCQRLKTTKRTGWVNHGVKESESIADHMYRMAVMAIIATDIPGINRDRCVKMAVVHDIAEAIVGDITPSDGVSKEEKNRRESAAMDEMCQLLGGGIQAEEMKELWMEYENNSSAEAKLVKDFDKVEMILQALEYETEQGKNLEDFFNSTKGKFQTNLGKAWAAEITGRRKQRLEEPLE</sequence>
<feature type="region of interest" description="Disordered" evidence="10">
    <location>
        <begin position="43"/>
        <end position="80"/>
    </location>
</feature>
<evidence type="ECO:0000256" key="1">
    <source>
        <dbReference type="ARBA" id="ARBA00001638"/>
    </source>
</evidence>
<gene>
    <name evidence="13" type="ORF">CSSPTR1EN2_LOCUS17867</name>
</gene>
<dbReference type="SUPFAM" id="SSF109604">
    <property type="entry name" value="HD-domain/PDEase-like"/>
    <property type="match status" value="1"/>
</dbReference>
<protein>
    <recommendedName>
        <fullName evidence="7">5'-deoxynucleotidase</fullName>
        <ecNumber evidence="7">3.1.3.89</ecNumber>
    </recommendedName>
</protein>
<dbReference type="Pfam" id="PF13023">
    <property type="entry name" value="HD_3"/>
    <property type="match status" value="1"/>
</dbReference>
<keyword evidence="11" id="KW-0732">Signal</keyword>
<feature type="domain" description="HD/PDEase" evidence="12">
    <location>
        <begin position="123"/>
        <end position="240"/>
    </location>
</feature>